<keyword evidence="5" id="KW-0560">Oxidoreductase</keyword>
<reference evidence="9" key="1">
    <citation type="journal article" date="2020" name="Stud. Mycol.">
        <title>101 Dothideomycetes genomes: a test case for predicting lifestyles and emergence of pathogens.</title>
        <authorList>
            <person name="Haridas S."/>
            <person name="Albert R."/>
            <person name="Binder M."/>
            <person name="Bloem J."/>
            <person name="Labutti K."/>
            <person name="Salamov A."/>
            <person name="Andreopoulos B."/>
            <person name="Baker S."/>
            <person name="Barry K."/>
            <person name="Bills G."/>
            <person name="Bluhm B."/>
            <person name="Cannon C."/>
            <person name="Castanera R."/>
            <person name="Culley D."/>
            <person name="Daum C."/>
            <person name="Ezra D."/>
            <person name="Gonzalez J."/>
            <person name="Henrissat B."/>
            <person name="Kuo A."/>
            <person name="Liang C."/>
            <person name="Lipzen A."/>
            <person name="Lutzoni F."/>
            <person name="Magnuson J."/>
            <person name="Mondo S."/>
            <person name="Nolan M."/>
            <person name="Ohm R."/>
            <person name="Pangilinan J."/>
            <person name="Park H.-J."/>
            <person name="Ramirez L."/>
            <person name="Alfaro M."/>
            <person name="Sun H."/>
            <person name="Tritt A."/>
            <person name="Yoshinaga Y."/>
            <person name="Zwiers L.-H."/>
            <person name="Turgeon B."/>
            <person name="Goodwin S."/>
            <person name="Spatafora J."/>
            <person name="Crous P."/>
            <person name="Grigoriev I."/>
        </authorList>
    </citation>
    <scope>NUCLEOTIDE SEQUENCE</scope>
    <source>
        <strain evidence="9">Tuck. ex Michener</strain>
    </source>
</reference>
<dbReference type="AlphaFoldDB" id="A0A6A6GS50"/>
<keyword evidence="6" id="KW-0520">NAD</keyword>
<sequence>MLEPVHGSAPDTGKGIANSLGALWSAAETVAWIGEKDASVKLIQAVESTVGRGIKTADLGGSHSTVAVVGEGTYLNEYGLHTLFMTESPNPTSLCNNFDEEMRQ</sequence>
<dbReference type="EMBL" id="ML991954">
    <property type="protein sequence ID" value="KAF2228429.1"/>
    <property type="molecule type" value="Genomic_DNA"/>
</dbReference>
<evidence type="ECO:0000256" key="7">
    <source>
        <dbReference type="ARBA" id="ARBA00023211"/>
    </source>
</evidence>
<evidence type="ECO:0000259" key="8">
    <source>
        <dbReference type="Pfam" id="PF00180"/>
    </source>
</evidence>
<keyword evidence="10" id="KW-1185">Reference proteome</keyword>
<dbReference type="InterPro" id="IPR050501">
    <property type="entry name" value="ICDH/IPMDH"/>
</dbReference>
<evidence type="ECO:0000256" key="4">
    <source>
        <dbReference type="ARBA" id="ARBA00022723"/>
    </source>
</evidence>
<dbReference type="Proteomes" id="UP000800092">
    <property type="component" value="Unassembled WGS sequence"/>
</dbReference>
<dbReference type="Gene3D" id="3.40.718.10">
    <property type="entry name" value="Isopropylmalate Dehydrogenase"/>
    <property type="match status" value="1"/>
</dbReference>
<gene>
    <name evidence="9" type="ORF">EV356DRAFT_571867</name>
</gene>
<keyword evidence="4" id="KW-0479">Metal-binding</keyword>
<dbReference type="Pfam" id="PF00180">
    <property type="entry name" value="Iso_dh"/>
    <property type="match status" value="1"/>
</dbReference>
<dbReference type="PANTHER" id="PTHR43275:SF1">
    <property type="entry name" value="D-MALATE DEHYDROGENASE [DECARBOXYLATING]"/>
    <property type="match status" value="1"/>
</dbReference>
<dbReference type="GO" id="GO:0046872">
    <property type="term" value="F:metal ion binding"/>
    <property type="evidence" value="ECO:0007669"/>
    <property type="project" value="UniProtKB-KW"/>
</dbReference>
<dbReference type="GO" id="GO:0016491">
    <property type="term" value="F:oxidoreductase activity"/>
    <property type="evidence" value="ECO:0007669"/>
    <property type="project" value="UniProtKB-KW"/>
</dbReference>
<accession>A0A6A6GS50</accession>
<evidence type="ECO:0000256" key="3">
    <source>
        <dbReference type="ARBA" id="ARBA00007769"/>
    </source>
</evidence>
<evidence type="ECO:0000256" key="6">
    <source>
        <dbReference type="ARBA" id="ARBA00023027"/>
    </source>
</evidence>
<dbReference type="InterPro" id="IPR024084">
    <property type="entry name" value="IsoPropMal-DH-like_dom"/>
</dbReference>
<dbReference type="OrthoDB" id="310895at2759"/>
<protein>
    <recommendedName>
        <fullName evidence="8">Isopropylmalate dehydrogenase-like domain-containing protein</fullName>
    </recommendedName>
</protein>
<dbReference type="PANTHER" id="PTHR43275">
    <property type="entry name" value="D-MALATE DEHYDROGENASE [DECARBOXYLATING]"/>
    <property type="match status" value="1"/>
</dbReference>
<organism evidence="9 10">
    <name type="scientific">Viridothelium virens</name>
    <name type="common">Speckled blister lichen</name>
    <name type="synonym">Trypethelium virens</name>
    <dbReference type="NCBI Taxonomy" id="1048519"/>
    <lineage>
        <taxon>Eukaryota</taxon>
        <taxon>Fungi</taxon>
        <taxon>Dikarya</taxon>
        <taxon>Ascomycota</taxon>
        <taxon>Pezizomycotina</taxon>
        <taxon>Dothideomycetes</taxon>
        <taxon>Dothideomycetes incertae sedis</taxon>
        <taxon>Trypetheliales</taxon>
        <taxon>Trypetheliaceae</taxon>
        <taxon>Viridothelium</taxon>
    </lineage>
</organism>
<evidence type="ECO:0000256" key="2">
    <source>
        <dbReference type="ARBA" id="ARBA00001946"/>
    </source>
</evidence>
<evidence type="ECO:0000313" key="9">
    <source>
        <dbReference type="EMBL" id="KAF2228429.1"/>
    </source>
</evidence>
<comment type="similarity">
    <text evidence="3">Belongs to the isocitrate and isopropylmalate dehydrogenases family.</text>
</comment>
<keyword evidence="7" id="KW-0464">Manganese</keyword>
<name>A0A6A6GS50_VIRVR</name>
<evidence type="ECO:0000256" key="1">
    <source>
        <dbReference type="ARBA" id="ARBA00001936"/>
    </source>
</evidence>
<dbReference type="SUPFAM" id="SSF53659">
    <property type="entry name" value="Isocitrate/Isopropylmalate dehydrogenase-like"/>
    <property type="match status" value="1"/>
</dbReference>
<comment type="cofactor">
    <cofactor evidence="1">
        <name>Mn(2+)</name>
        <dbReference type="ChEBI" id="CHEBI:29035"/>
    </cofactor>
</comment>
<feature type="domain" description="Isopropylmalate dehydrogenase-like" evidence="8">
    <location>
        <begin position="1"/>
        <end position="65"/>
    </location>
</feature>
<evidence type="ECO:0000313" key="10">
    <source>
        <dbReference type="Proteomes" id="UP000800092"/>
    </source>
</evidence>
<evidence type="ECO:0000256" key="5">
    <source>
        <dbReference type="ARBA" id="ARBA00023002"/>
    </source>
</evidence>
<proteinExistence type="inferred from homology"/>
<comment type="cofactor">
    <cofactor evidence="2">
        <name>Mg(2+)</name>
        <dbReference type="ChEBI" id="CHEBI:18420"/>
    </cofactor>
</comment>